<dbReference type="GO" id="GO:0005789">
    <property type="term" value="C:endoplasmic reticulum membrane"/>
    <property type="evidence" value="ECO:0007669"/>
    <property type="project" value="TreeGrafter"/>
</dbReference>
<gene>
    <name evidence="5" type="ORF">Rt10032_c07g3353</name>
</gene>
<keyword evidence="2" id="KW-0472">Membrane</keyword>
<protein>
    <submittedName>
        <fullName evidence="5">Glycoside hydrolase family 16 protein</fullName>
    </submittedName>
</protein>
<name>A0A511KHJ7_RHOTO</name>
<proteinExistence type="predicted"/>
<evidence type="ECO:0000313" key="6">
    <source>
        <dbReference type="Proteomes" id="UP000321518"/>
    </source>
</evidence>
<reference evidence="5 6" key="1">
    <citation type="submission" date="2019-07" db="EMBL/GenBank/DDBJ databases">
        <title>Rhodotorula toruloides NBRC10032 genome sequencing.</title>
        <authorList>
            <person name="Shida Y."/>
            <person name="Takaku H."/>
            <person name="Ogasawara W."/>
            <person name="Mori K."/>
        </authorList>
    </citation>
    <scope>NUCLEOTIDE SEQUENCE [LARGE SCALE GENOMIC DNA]</scope>
    <source>
        <strain evidence="5 6">NBRC10032</strain>
    </source>
</reference>
<dbReference type="InterPro" id="IPR013320">
    <property type="entry name" value="ConA-like_dom_sf"/>
</dbReference>
<dbReference type="GO" id="GO:0015926">
    <property type="term" value="F:glucosidase activity"/>
    <property type="evidence" value="ECO:0007669"/>
    <property type="project" value="TreeGrafter"/>
</dbReference>
<sequence length="134" mass="14807">MTDNTSFGGRGYTTYGFEYDPGPDGNIRWAINGSSTWTVHSSAIGPDAAAGIGQRIISEEPMSIVLNLMPSRSRFKNRNGTPLSDAAHLDLRSKLTSRLSCRSKLKFPASHYPTSDYINNHMDLYMNPNISTFT</sequence>
<dbReference type="AlphaFoldDB" id="A0A511KHJ7"/>
<dbReference type="Gene3D" id="2.60.120.200">
    <property type="match status" value="1"/>
</dbReference>
<dbReference type="EMBL" id="BJWK01000007">
    <property type="protein sequence ID" value="GEM09336.1"/>
    <property type="molecule type" value="Genomic_DNA"/>
</dbReference>
<dbReference type="GO" id="GO:0005886">
    <property type="term" value="C:plasma membrane"/>
    <property type="evidence" value="ECO:0007669"/>
    <property type="project" value="TreeGrafter"/>
</dbReference>
<dbReference type="PANTHER" id="PTHR31361">
    <property type="entry name" value="BETA-GLUCAN SYNTHESIS-ASSOCIATED PROTEIN KRE6-RELATED"/>
    <property type="match status" value="1"/>
</dbReference>
<organism evidence="5 6">
    <name type="scientific">Rhodotorula toruloides</name>
    <name type="common">Yeast</name>
    <name type="synonym">Rhodosporidium toruloides</name>
    <dbReference type="NCBI Taxonomy" id="5286"/>
    <lineage>
        <taxon>Eukaryota</taxon>
        <taxon>Fungi</taxon>
        <taxon>Dikarya</taxon>
        <taxon>Basidiomycota</taxon>
        <taxon>Pucciniomycotina</taxon>
        <taxon>Microbotryomycetes</taxon>
        <taxon>Sporidiobolales</taxon>
        <taxon>Sporidiobolaceae</taxon>
        <taxon>Rhodotorula</taxon>
    </lineage>
</organism>
<dbReference type="GO" id="GO:0006078">
    <property type="term" value="P:(1-&gt;6)-beta-D-glucan biosynthetic process"/>
    <property type="evidence" value="ECO:0007669"/>
    <property type="project" value="TreeGrafter"/>
</dbReference>
<keyword evidence="5" id="KW-0378">Hydrolase</keyword>
<dbReference type="OrthoDB" id="412647at2759"/>
<evidence type="ECO:0000256" key="2">
    <source>
        <dbReference type="ARBA" id="ARBA00023136"/>
    </source>
</evidence>
<keyword evidence="3" id="KW-0325">Glycoprotein</keyword>
<evidence type="ECO:0000256" key="3">
    <source>
        <dbReference type="ARBA" id="ARBA00023180"/>
    </source>
</evidence>
<comment type="caution">
    <text evidence="5">The sequence shown here is derived from an EMBL/GenBank/DDBJ whole genome shotgun (WGS) entry which is preliminary data.</text>
</comment>
<dbReference type="PANTHER" id="PTHR31361:SF1">
    <property type="entry name" value="BETA-GLUCAN SYNTHESIS-ASSOCIATED PROTEIN KRE6-RELATED"/>
    <property type="match status" value="1"/>
</dbReference>
<evidence type="ECO:0000313" key="5">
    <source>
        <dbReference type="EMBL" id="GEM09336.1"/>
    </source>
</evidence>
<dbReference type="SUPFAM" id="SSF49899">
    <property type="entry name" value="Concanavalin A-like lectins/glucanases"/>
    <property type="match status" value="1"/>
</dbReference>
<dbReference type="Pfam" id="PF03935">
    <property type="entry name" value="SKN1_KRE6_Sbg1"/>
    <property type="match status" value="1"/>
</dbReference>
<dbReference type="Proteomes" id="UP000321518">
    <property type="component" value="Unassembled WGS sequence"/>
</dbReference>
<evidence type="ECO:0000256" key="4">
    <source>
        <dbReference type="ARBA" id="ARBA00023316"/>
    </source>
</evidence>
<dbReference type="GO" id="GO:0031505">
    <property type="term" value="P:fungal-type cell wall organization"/>
    <property type="evidence" value="ECO:0007669"/>
    <property type="project" value="TreeGrafter"/>
</dbReference>
<dbReference type="InterPro" id="IPR005629">
    <property type="entry name" value="Skn1/Kre6/Sbg1"/>
</dbReference>
<accession>A0A511KHJ7</accession>
<evidence type="ECO:0000256" key="1">
    <source>
        <dbReference type="ARBA" id="ARBA00004370"/>
    </source>
</evidence>
<keyword evidence="4" id="KW-0961">Cell wall biogenesis/degradation</keyword>
<comment type="subcellular location">
    <subcellularLocation>
        <location evidence="1">Membrane</location>
    </subcellularLocation>
</comment>